<evidence type="ECO:0000259" key="1">
    <source>
        <dbReference type="Pfam" id="PF16363"/>
    </source>
</evidence>
<evidence type="ECO:0000313" key="2">
    <source>
        <dbReference type="EMBL" id="OHA18503.1"/>
    </source>
</evidence>
<gene>
    <name evidence="2" type="ORF">A2664_00740</name>
</gene>
<feature type="domain" description="NAD(P)-binding" evidence="1">
    <location>
        <begin position="5"/>
        <end position="322"/>
    </location>
</feature>
<proteinExistence type="predicted"/>
<dbReference type="EMBL" id="MHRF01000005">
    <property type="protein sequence ID" value="OHA18503.1"/>
    <property type="molecule type" value="Genomic_DNA"/>
</dbReference>
<dbReference type="Pfam" id="PF16363">
    <property type="entry name" value="GDP_Man_Dehyd"/>
    <property type="match status" value="1"/>
</dbReference>
<dbReference type="InterPro" id="IPR036291">
    <property type="entry name" value="NAD(P)-bd_dom_sf"/>
</dbReference>
<evidence type="ECO:0000313" key="3">
    <source>
        <dbReference type="Proteomes" id="UP000178873"/>
    </source>
</evidence>
<dbReference type="AlphaFoldDB" id="A0A1G2M3X5"/>
<dbReference type="STRING" id="1802301.A2664_00740"/>
<organism evidence="2 3">
    <name type="scientific">Candidatus Taylorbacteria bacterium RIFCSPHIGHO2_01_FULL_46_22b</name>
    <dbReference type="NCBI Taxonomy" id="1802301"/>
    <lineage>
        <taxon>Bacteria</taxon>
        <taxon>Candidatus Tayloriibacteriota</taxon>
    </lineage>
</organism>
<dbReference type="Gene3D" id="3.40.50.720">
    <property type="entry name" value="NAD(P)-binding Rossmann-like Domain"/>
    <property type="match status" value="1"/>
</dbReference>
<dbReference type="InterPro" id="IPR016040">
    <property type="entry name" value="NAD(P)-bd_dom"/>
</dbReference>
<name>A0A1G2M3X5_9BACT</name>
<accession>A0A1G2M3X5</accession>
<dbReference type="SUPFAM" id="SSF51735">
    <property type="entry name" value="NAD(P)-binding Rossmann-fold domains"/>
    <property type="match status" value="1"/>
</dbReference>
<dbReference type="PANTHER" id="PTHR43000">
    <property type="entry name" value="DTDP-D-GLUCOSE 4,6-DEHYDRATASE-RELATED"/>
    <property type="match status" value="1"/>
</dbReference>
<reference evidence="2 3" key="1">
    <citation type="journal article" date="2016" name="Nat. Commun.">
        <title>Thousands of microbial genomes shed light on interconnected biogeochemical processes in an aquifer system.</title>
        <authorList>
            <person name="Anantharaman K."/>
            <person name="Brown C.T."/>
            <person name="Hug L.A."/>
            <person name="Sharon I."/>
            <person name="Castelle C.J."/>
            <person name="Probst A.J."/>
            <person name="Thomas B.C."/>
            <person name="Singh A."/>
            <person name="Wilkins M.J."/>
            <person name="Karaoz U."/>
            <person name="Brodie E.L."/>
            <person name="Williams K.H."/>
            <person name="Hubbard S.S."/>
            <person name="Banfield J.F."/>
        </authorList>
    </citation>
    <scope>NUCLEOTIDE SEQUENCE [LARGE SCALE GENOMIC DNA]</scope>
</reference>
<sequence>MKKILITGGAGFIGFFLAKELLKSDPKDLELVLVDNFKRGRKDEDFDLLLKDKRVTLINADLTDPESYKQFGNGYTHVYHLAAMNGTKLFYEMPHEVLRINTLSLIYMLEWFRKENADGKFCFTSSNEAYAGGLNSFGVLPIPTPEKVPLVIDDPYNSRWSYASTKLVGELFVIHYAKAYNFKALLVRPHNFYGPRAGYGGHVIPDFCERIRDQVDPFPIYGADDTRTFCFITDAVRAMIMLMDSPKTDAQPIETVHIGDTEEITIKQLADKLFVTTGWKPKSLDIKNGPEGSVKRRLADISKLQALTGWKPEVSLEEGLRTTYEWYKAHPLKKS</sequence>
<protein>
    <recommendedName>
        <fullName evidence="1">NAD(P)-binding domain-containing protein</fullName>
    </recommendedName>
</protein>
<dbReference type="Proteomes" id="UP000178873">
    <property type="component" value="Unassembled WGS sequence"/>
</dbReference>
<comment type="caution">
    <text evidence="2">The sequence shown here is derived from an EMBL/GenBank/DDBJ whole genome shotgun (WGS) entry which is preliminary data.</text>
</comment>